<accession>A0ABT6L7P5</accession>
<organism evidence="2 3">
    <name type="scientific">Mycolicibacterium frederiksbergense</name>
    <dbReference type="NCBI Taxonomy" id="117567"/>
    <lineage>
        <taxon>Bacteria</taxon>
        <taxon>Bacillati</taxon>
        <taxon>Actinomycetota</taxon>
        <taxon>Actinomycetes</taxon>
        <taxon>Mycobacteriales</taxon>
        <taxon>Mycobacteriaceae</taxon>
        <taxon>Mycolicibacterium</taxon>
    </lineage>
</organism>
<dbReference type="RefSeq" id="WP_280835528.1">
    <property type="nucleotide sequence ID" value="NZ_JARXVE010000013.1"/>
</dbReference>
<gene>
    <name evidence="2" type="ORF">M2272_005636</name>
</gene>
<comment type="caution">
    <text evidence="2">The sequence shown here is derived from an EMBL/GenBank/DDBJ whole genome shotgun (WGS) entry which is preliminary data.</text>
</comment>
<sequence>MTMPIEPTRRVGAHRVSGTRHRHGWHRQWWQSALIAGLALAGAFVAILLGVHTSGQWAGPVASLAGFAVAITVITVAVISWERVVANARSNGLVEPPGPPEPR</sequence>
<keyword evidence="1" id="KW-1133">Transmembrane helix</keyword>
<keyword evidence="1" id="KW-0812">Transmembrane</keyword>
<dbReference type="EMBL" id="JARXVE010000013">
    <property type="protein sequence ID" value="MDH6198972.1"/>
    <property type="molecule type" value="Genomic_DNA"/>
</dbReference>
<evidence type="ECO:0000313" key="3">
    <source>
        <dbReference type="Proteomes" id="UP001160130"/>
    </source>
</evidence>
<feature type="transmembrane region" description="Helical" evidence="1">
    <location>
        <begin position="29"/>
        <end position="51"/>
    </location>
</feature>
<protein>
    <submittedName>
        <fullName evidence="2">VIT1/CCC1 family predicted Fe2+/Mn2+ transporter</fullName>
    </submittedName>
</protein>
<dbReference type="Proteomes" id="UP001160130">
    <property type="component" value="Unassembled WGS sequence"/>
</dbReference>
<name>A0ABT6L7P5_9MYCO</name>
<proteinExistence type="predicted"/>
<reference evidence="2 3" key="1">
    <citation type="submission" date="2023-04" db="EMBL/GenBank/DDBJ databases">
        <title>Forest soil microbial communities from Buena Vista Peninsula, Colon Province, Panama.</title>
        <authorList>
            <person name="Bouskill N."/>
        </authorList>
    </citation>
    <scope>NUCLEOTIDE SEQUENCE [LARGE SCALE GENOMIC DNA]</scope>
    <source>
        <strain evidence="2 3">AC80</strain>
    </source>
</reference>
<keyword evidence="3" id="KW-1185">Reference proteome</keyword>
<keyword evidence="1" id="KW-0472">Membrane</keyword>
<evidence type="ECO:0000256" key="1">
    <source>
        <dbReference type="SAM" id="Phobius"/>
    </source>
</evidence>
<feature type="transmembrane region" description="Helical" evidence="1">
    <location>
        <begin position="57"/>
        <end position="81"/>
    </location>
</feature>
<evidence type="ECO:0000313" key="2">
    <source>
        <dbReference type="EMBL" id="MDH6198972.1"/>
    </source>
</evidence>